<dbReference type="EC" id="4.2.1.46" evidence="6"/>
<dbReference type="InterPro" id="IPR036291">
    <property type="entry name" value="NAD(P)-bd_dom_sf"/>
</dbReference>
<dbReference type="Gene3D" id="3.40.50.720">
    <property type="entry name" value="NAD(P)-binding Rossmann-like Domain"/>
    <property type="match status" value="1"/>
</dbReference>
<dbReference type="InterPro" id="IPR001509">
    <property type="entry name" value="Epimerase_deHydtase"/>
</dbReference>
<dbReference type="Pfam" id="PF01370">
    <property type="entry name" value="Epimerase"/>
    <property type="match status" value="1"/>
</dbReference>
<dbReference type="SUPFAM" id="SSF51735">
    <property type="entry name" value="NAD(P)-binding Rossmann-fold domains"/>
    <property type="match status" value="1"/>
</dbReference>
<organism evidence="6 7">
    <name type="scientific">Collinsella aerofaciens</name>
    <dbReference type="NCBI Taxonomy" id="74426"/>
    <lineage>
        <taxon>Bacteria</taxon>
        <taxon>Bacillati</taxon>
        <taxon>Actinomycetota</taxon>
        <taxon>Coriobacteriia</taxon>
        <taxon>Coriobacteriales</taxon>
        <taxon>Coriobacteriaceae</taxon>
        <taxon>Collinsella</taxon>
    </lineage>
</organism>
<evidence type="ECO:0000256" key="2">
    <source>
        <dbReference type="ARBA" id="ARBA00022793"/>
    </source>
</evidence>
<dbReference type="RefSeq" id="WP_152067629.1">
    <property type="nucleotide sequence ID" value="NZ_CABWIF010000008.1"/>
</dbReference>
<dbReference type="GO" id="GO:0042732">
    <property type="term" value="P:D-xylose metabolic process"/>
    <property type="evidence" value="ECO:0007669"/>
    <property type="project" value="InterPro"/>
</dbReference>
<evidence type="ECO:0000313" key="7">
    <source>
        <dbReference type="Proteomes" id="UP000368032"/>
    </source>
</evidence>
<dbReference type="GO" id="GO:0070403">
    <property type="term" value="F:NAD+ binding"/>
    <property type="evidence" value="ECO:0007669"/>
    <property type="project" value="InterPro"/>
</dbReference>
<dbReference type="GO" id="GO:0005737">
    <property type="term" value="C:cytoplasm"/>
    <property type="evidence" value="ECO:0007669"/>
    <property type="project" value="TreeGrafter"/>
</dbReference>
<dbReference type="InterPro" id="IPR044516">
    <property type="entry name" value="UXS-like"/>
</dbReference>
<evidence type="ECO:0000256" key="4">
    <source>
        <dbReference type="ARBA" id="ARBA00023239"/>
    </source>
</evidence>
<comment type="cofactor">
    <cofactor evidence="1">
        <name>NAD(+)</name>
        <dbReference type="ChEBI" id="CHEBI:57540"/>
    </cofactor>
</comment>
<dbReference type="AlphaFoldDB" id="A0A5K1ISZ1"/>
<evidence type="ECO:0000313" key="6">
    <source>
        <dbReference type="EMBL" id="VWL91916.1"/>
    </source>
</evidence>
<keyword evidence="4 6" id="KW-0456">Lyase</keyword>
<evidence type="ECO:0000256" key="1">
    <source>
        <dbReference type="ARBA" id="ARBA00001911"/>
    </source>
</evidence>
<accession>A0A5K1ISZ1</accession>
<reference evidence="6 7" key="1">
    <citation type="submission" date="2019-10" db="EMBL/GenBank/DDBJ databases">
        <authorList>
            <person name="Wolf R A."/>
        </authorList>
    </citation>
    <scope>NUCLEOTIDE SEQUENCE [LARGE SCALE GENOMIC DNA]</scope>
    <source>
        <strain evidence="6">Collinsella_aerofaciens_DSM_13712</strain>
    </source>
</reference>
<dbReference type="PANTHER" id="PTHR43078:SF6">
    <property type="entry name" value="UDP-GLUCURONIC ACID DECARBOXYLASE 1"/>
    <property type="match status" value="1"/>
</dbReference>
<dbReference type="PANTHER" id="PTHR43078">
    <property type="entry name" value="UDP-GLUCURONIC ACID DECARBOXYLASE-RELATED"/>
    <property type="match status" value="1"/>
</dbReference>
<dbReference type="Proteomes" id="UP000368032">
    <property type="component" value="Unassembled WGS sequence"/>
</dbReference>
<evidence type="ECO:0000259" key="5">
    <source>
        <dbReference type="Pfam" id="PF01370"/>
    </source>
</evidence>
<keyword evidence="2" id="KW-0210">Decarboxylase</keyword>
<dbReference type="EMBL" id="CABWIF010000008">
    <property type="protein sequence ID" value="VWL91916.1"/>
    <property type="molecule type" value="Genomic_DNA"/>
</dbReference>
<dbReference type="GO" id="GO:0008460">
    <property type="term" value="F:dTDP-glucose 4,6-dehydratase activity"/>
    <property type="evidence" value="ECO:0007669"/>
    <property type="project" value="UniProtKB-EC"/>
</dbReference>
<feature type="domain" description="NAD-dependent epimerase/dehydratase" evidence="5">
    <location>
        <begin position="31"/>
        <end position="268"/>
    </location>
</feature>
<protein>
    <submittedName>
        <fullName evidence="6">dTDP-glucose 4,6-dehydratase</fullName>
        <ecNumber evidence="6">4.2.1.46</ecNumber>
    </submittedName>
</protein>
<name>A0A5K1ISZ1_9ACTN</name>
<keyword evidence="3" id="KW-0520">NAD</keyword>
<sequence length="347" mass="38037">MAAVDDYLFDRAAQIAAQVSLPWAELDGKTILVTGSTGLIGSQIVRTLLSRNDRVRAGIKVILPVRNIKKAQVLFGDRSDASVLEWSLGDELVGPEHVDYVVHAACGTSSKSFLETPATTIIQIVHGGEAVLRFACSADAQKVLFLSTMEVYGEVEGVATEDNLGRLDPMVVRNSYPEAKRLVECLCASYAAEHDVPSVVMRLAQTFGEGVHPDDMRVFADFGRHAIEGKDIVLLSDGLKRNGYLSVDDSVRAILIALVNGQSGEAYNAVNEDAYCSIREMAQLVLDQFGAEGARVRREFDPEREATFRKASDLMLDSSKLKALGWEPYDSLSDMYRAMIDCWSVHD</sequence>
<gene>
    <name evidence="6" type="primary">rfbB</name>
    <name evidence="6" type="ORF">CKJAJONC_01550</name>
</gene>
<evidence type="ECO:0000256" key="3">
    <source>
        <dbReference type="ARBA" id="ARBA00023027"/>
    </source>
</evidence>
<dbReference type="GO" id="GO:0048040">
    <property type="term" value="F:UDP-glucuronate decarboxylase activity"/>
    <property type="evidence" value="ECO:0007669"/>
    <property type="project" value="TreeGrafter"/>
</dbReference>
<proteinExistence type="predicted"/>